<name>A0A507AJJ2_9PEZI</name>
<keyword evidence="2" id="KW-1185">Reference proteome</keyword>
<dbReference type="OrthoDB" id="4729230at2759"/>
<dbReference type="CDD" id="cd00719">
    <property type="entry name" value="GIY-YIG_SF"/>
    <property type="match status" value="1"/>
</dbReference>
<dbReference type="EMBL" id="SKBQ01000097">
    <property type="protein sequence ID" value="TPX07007.1"/>
    <property type="molecule type" value="Genomic_DNA"/>
</dbReference>
<dbReference type="Proteomes" id="UP000319257">
    <property type="component" value="Unassembled WGS sequence"/>
</dbReference>
<comment type="caution">
    <text evidence="1">The sequence shown here is derived from an EMBL/GenBank/DDBJ whole genome shotgun (WGS) entry which is preliminary data.</text>
</comment>
<evidence type="ECO:0000313" key="2">
    <source>
        <dbReference type="Proteomes" id="UP000319257"/>
    </source>
</evidence>
<dbReference type="STRING" id="1093900.A0A507AJJ2"/>
<reference evidence="1 2" key="1">
    <citation type="submission" date="2019-06" db="EMBL/GenBank/DDBJ databases">
        <title>Draft genome sequence of the filamentous fungus Phialemoniopsis curvata isolated from diesel fuel.</title>
        <authorList>
            <person name="Varaljay V.A."/>
            <person name="Lyon W.J."/>
            <person name="Crouch A.L."/>
            <person name="Drake C.E."/>
            <person name="Hollomon J.M."/>
            <person name="Nadeau L.J."/>
            <person name="Nunn H.S."/>
            <person name="Stevenson B.S."/>
            <person name="Bojanowski C.L."/>
            <person name="Crookes-Goodson W.J."/>
        </authorList>
    </citation>
    <scope>NUCLEOTIDE SEQUENCE [LARGE SCALE GENOMIC DNA]</scope>
    <source>
        <strain evidence="1 2">D216</strain>
    </source>
</reference>
<evidence type="ECO:0000313" key="1">
    <source>
        <dbReference type="EMBL" id="TPX07007.1"/>
    </source>
</evidence>
<dbReference type="RefSeq" id="XP_030988718.1">
    <property type="nucleotide sequence ID" value="XM_031133765.1"/>
</dbReference>
<organism evidence="1 2">
    <name type="scientific">Thyridium curvatum</name>
    <dbReference type="NCBI Taxonomy" id="1093900"/>
    <lineage>
        <taxon>Eukaryota</taxon>
        <taxon>Fungi</taxon>
        <taxon>Dikarya</taxon>
        <taxon>Ascomycota</taxon>
        <taxon>Pezizomycotina</taxon>
        <taxon>Sordariomycetes</taxon>
        <taxon>Sordariomycetidae</taxon>
        <taxon>Thyridiales</taxon>
        <taxon>Thyridiaceae</taxon>
        <taxon>Thyridium</taxon>
    </lineage>
</organism>
<proteinExistence type="predicted"/>
<dbReference type="GeneID" id="41978522"/>
<gene>
    <name evidence="1" type="ORF">E0L32_011075</name>
</gene>
<accession>A0A507AJJ2</accession>
<dbReference type="AlphaFoldDB" id="A0A507AJJ2"/>
<sequence>MNTSTSIWNEDLGADESLFLSQDEVQKAFLEDLTRDIASSFDLIALSGDAEKRRSLASEILESNSSKFFDAQPQSLHNEDCEALVDIIDKVLEEMQQEAGQEATPTTLAPGSGPLAGLPMHRQIFDLLILKTAQLPCGKDKEKVYEDFIARHDPDTLFRLLEVSTDQAVWKDCVEGHRATDRSYFADWQEDFVYFRRGWYVVYLWDELAPDWWKIYVGQAETLFDRANQHHARSRNTNSNSFLYWTWRGDGETASFSLRKGKIMKLGLDESGFEGDDARLFLNLGEMWFSLIFQSLQKHDLKDWLPEGCAKPDQSRGLNVALPLHQGYSSSSYRGFGKLFRSEDPAVLAYARRLAQPIWESNKEYMRNYWKDPSNRARRDANRAARRAAGTTLRGDPKLYAKSTKTLRETGSRAEFLRDPDLSRGEPRSTYFDINLSPPGLALEIVALHVLPRQKSLWKTKIILYATRSRISSHHVRRFTAWKFPGKVWLKVCGPPDLLWLGAAKGLTDSLIRSQAMNLAPCRVDPTNLRQIKSGVGKTYLLGILFCNATAVQEVQEPTFRGSH</sequence>
<dbReference type="InParanoid" id="A0A507AJJ2"/>
<protein>
    <submittedName>
        <fullName evidence="1">Uncharacterized protein</fullName>
    </submittedName>
</protein>